<keyword evidence="5" id="KW-0687">Ribonucleoprotein</keyword>
<evidence type="ECO:0000256" key="2">
    <source>
        <dbReference type="ARBA" id="ARBA00022730"/>
    </source>
</evidence>
<evidence type="ECO:0000256" key="3">
    <source>
        <dbReference type="ARBA" id="ARBA00022884"/>
    </source>
</evidence>
<dbReference type="NCBIfam" id="NF003139">
    <property type="entry name" value="PRK04051.1"/>
    <property type="match status" value="1"/>
</dbReference>
<dbReference type="GO" id="GO:0019843">
    <property type="term" value="F:rRNA binding"/>
    <property type="evidence" value="ECO:0007669"/>
    <property type="project" value="UniProtKB-KW"/>
</dbReference>
<evidence type="ECO:0000313" key="9">
    <source>
        <dbReference type="EMBL" id="GCA63015.1"/>
    </source>
</evidence>
<keyword evidence="4 9" id="KW-0689">Ribosomal protein</keyword>
<dbReference type="NCBIfam" id="TIGR01018">
    <property type="entry name" value="uS4_arch"/>
    <property type="match status" value="1"/>
</dbReference>
<feature type="domain" description="RNA-binding S4" evidence="7">
    <location>
        <begin position="109"/>
        <end position="173"/>
    </location>
</feature>
<evidence type="ECO:0000256" key="1">
    <source>
        <dbReference type="ARBA" id="ARBA00007465"/>
    </source>
</evidence>
<keyword evidence="3 6" id="KW-0694">RNA-binding</keyword>
<dbReference type="Proteomes" id="UP000265618">
    <property type="component" value="Unassembled WGS sequence"/>
</dbReference>
<evidence type="ECO:0000256" key="6">
    <source>
        <dbReference type="PROSITE-ProRule" id="PRU00182"/>
    </source>
</evidence>
<organism evidence="9 10">
    <name type="scientific">Kipferlia bialata</name>
    <dbReference type="NCBI Taxonomy" id="797122"/>
    <lineage>
        <taxon>Eukaryota</taxon>
        <taxon>Metamonada</taxon>
        <taxon>Carpediemonas-like organisms</taxon>
        <taxon>Kipferlia</taxon>
    </lineage>
</organism>
<sequence>MAKRSRYRNQSKVYSEPKTPFGRERLDAELKLCGEFGLRCKREIWRSQFTLRKIRATARSLLALDEKDPRRMFEGEALLRRMHRSGILADEKDRLDYVLTLTVEDLLNRRLQSVILAKGMASSIHHARVLIRQGHIRVGGQVVNAPSFLVRTESEKFIDFAETSAYGKGRPGRLARAKARVSSAEAPEEEF</sequence>
<evidence type="ECO:0000313" key="10">
    <source>
        <dbReference type="Proteomes" id="UP000265618"/>
    </source>
</evidence>
<dbReference type="InterPro" id="IPR001912">
    <property type="entry name" value="Ribosomal_uS4_N"/>
</dbReference>
<dbReference type="InterPro" id="IPR005710">
    <property type="entry name" value="Ribosomal_uS4_euk/arc"/>
</dbReference>
<comment type="caution">
    <text evidence="9">The sequence shown here is derived from an EMBL/GenBank/DDBJ whole genome shotgun (WGS) entry which is preliminary data.</text>
</comment>
<name>A0A391NMV8_9EUKA</name>
<dbReference type="GO" id="GO:0022627">
    <property type="term" value="C:cytosolic small ribosomal subunit"/>
    <property type="evidence" value="ECO:0007669"/>
    <property type="project" value="TreeGrafter"/>
</dbReference>
<dbReference type="GO" id="GO:0003735">
    <property type="term" value="F:structural constituent of ribosome"/>
    <property type="evidence" value="ECO:0007669"/>
    <property type="project" value="InterPro"/>
</dbReference>
<dbReference type="SUPFAM" id="SSF55174">
    <property type="entry name" value="Alpha-L RNA-binding motif"/>
    <property type="match status" value="1"/>
</dbReference>
<dbReference type="SMART" id="SM01390">
    <property type="entry name" value="Ribosomal_S4"/>
    <property type="match status" value="1"/>
</dbReference>
<protein>
    <submittedName>
        <fullName evidence="9">Ribosomal protein S4/S9, eukaryotic/archaeal</fullName>
    </submittedName>
</protein>
<dbReference type="CDD" id="cd00165">
    <property type="entry name" value="S4"/>
    <property type="match status" value="1"/>
</dbReference>
<dbReference type="OrthoDB" id="1697570at2759"/>
<dbReference type="SMART" id="SM00363">
    <property type="entry name" value="S4"/>
    <property type="match status" value="1"/>
</dbReference>
<reference evidence="9 10" key="1">
    <citation type="journal article" date="2018" name="PLoS ONE">
        <title>The draft genome of Kipferlia bialata reveals reductive genome evolution in fornicate parasites.</title>
        <authorList>
            <person name="Tanifuji G."/>
            <person name="Takabayashi S."/>
            <person name="Kume K."/>
            <person name="Takagi M."/>
            <person name="Nakayama T."/>
            <person name="Kamikawa R."/>
            <person name="Inagaki Y."/>
            <person name="Hashimoto T."/>
        </authorList>
    </citation>
    <scope>NUCLEOTIDE SEQUENCE [LARGE SCALE GENOMIC DNA]</scope>
    <source>
        <strain evidence="9">NY0173</strain>
    </source>
</reference>
<dbReference type="PANTHER" id="PTHR11831">
    <property type="entry name" value="30S 40S RIBOSOMAL PROTEIN"/>
    <property type="match status" value="1"/>
</dbReference>
<dbReference type="Pfam" id="PF00163">
    <property type="entry name" value="Ribosomal_S4"/>
    <property type="match status" value="1"/>
</dbReference>
<dbReference type="EMBL" id="BDIP01002036">
    <property type="protein sequence ID" value="GCA63015.1"/>
    <property type="molecule type" value="Genomic_DNA"/>
</dbReference>
<dbReference type="GO" id="GO:0006412">
    <property type="term" value="P:translation"/>
    <property type="evidence" value="ECO:0007669"/>
    <property type="project" value="InterPro"/>
</dbReference>
<comment type="similarity">
    <text evidence="1">Belongs to the universal ribosomal protein uS4 family.</text>
</comment>
<dbReference type="InterPro" id="IPR002942">
    <property type="entry name" value="S4_RNA-bd"/>
</dbReference>
<keyword evidence="2" id="KW-0699">rRNA-binding</keyword>
<dbReference type="Gene3D" id="3.10.290.10">
    <property type="entry name" value="RNA-binding S4 domain"/>
    <property type="match status" value="1"/>
</dbReference>
<dbReference type="AlphaFoldDB" id="A0A391NMV8"/>
<feature type="domain" description="Small ribosomal subunit protein uS4 N-terminal" evidence="8">
    <location>
        <begin position="8"/>
        <end position="108"/>
    </location>
</feature>
<evidence type="ECO:0000256" key="5">
    <source>
        <dbReference type="ARBA" id="ARBA00023274"/>
    </source>
</evidence>
<keyword evidence="10" id="KW-1185">Reference proteome</keyword>
<dbReference type="PANTHER" id="PTHR11831:SF5">
    <property type="entry name" value="40S RIBOSOMAL PROTEIN S9"/>
    <property type="match status" value="1"/>
</dbReference>
<dbReference type="PROSITE" id="PS50889">
    <property type="entry name" value="S4"/>
    <property type="match status" value="1"/>
</dbReference>
<dbReference type="InterPro" id="IPR036986">
    <property type="entry name" value="S4_RNA-bd_sf"/>
</dbReference>
<accession>A0A391NMV8</accession>
<dbReference type="Pfam" id="PF01479">
    <property type="entry name" value="S4"/>
    <property type="match status" value="1"/>
</dbReference>
<dbReference type="GO" id="GO:0042274">
    <property type="term" value="P:ribosomal small subunit biogenesis"/>
    <property type="evidence" value="ECO:0007669"/>
    <property type="project" value="TreeGrafter"/>
</dbReference>
<gene>
    <name evidence="9" type="ORF">KIPB_007315</name>
</gene>
<proteinExistence type="inferred from homology"/>
<dbReference type="InterPro" id="IPR022801">
    <property type="entry name" value="Ribosomal_uS4"/>
</dbReference>
<evidence type="ECO:0000256" key="4">
    <source>
        <dbReference type="ARBA" id="ARBA00022980"/>
    </source>
</evidence>
<evidence type="ECO:0000259" key="8">
    <source>
        <dbReference type="SMART" id="SM01390"/>
    </source>
</evidence>
<evidence type="ECO:0000259" key="7">
    <source>
        <dbReference type="SMART" id="SM00363"/>
    </source>
</evidence>